<proteinExistence type="predicted"/>
<accession>A0A967F3E6</accession>
<dbReference type="Proteomes" id="UP000761264">
    <property type="component" value="Unassembled WGS sequence"/>
</dbReference>
<comment type="caution">
    <text evidence="2">The sequence shown here is derived from an EMBL/GenBank/DDBJ whole genome shotgun (WGS) entry which is preliminary data.</text>
</comment>
<organism evidence="2 3">
    <name type="scientific">Pelagibius litoralis</name>
    <dbReference type="NCBI Taxonomy" id="374515"/>
    <lineage>
        <taxon>Bacteria</taxon>
        <taxon>Pseudomonadati</taxon>
        <taxon>Pseudomonadota</taxon>
        <taxon>Alphaproteobacteria</taxon>
        <taxon>Rhodospirillales</taxon>
        <taxon>Rhodovibrionaceae</taxon>
        <taxon>Pelagibius</taxon>
    </lineage>
</organism>
<keyword evidence="3" id="KW-1185">Reference proteome</keyword>
<protein>
    <submittedName>
        <fullName evidence="2">Uncharacterized protein</fullName>
    </submittedName>
</protein>
<dbReference type="RefSeq" id="WP_167231373.1">
    <property type="nucleotide sequence ID" value="NZ_JAAQPH010000038.1"/>
</dbReference>
<dbReference type="InterPro" id="IPR011049">
    <property type="entry name" value="Serralysin-like_metalloprot_C"/>
</dbReference>
<feature type="compositionally biased region" description="Gly residues" evidence="1">
    <location>
        <begin position="48"/>
        <end position="69"/>
    </location>
</feature>
<feature type="region of interest" description="Disordered" evidence="1">
    <location>
        <begin position="1"/>
        <end position="26"/>
    </location>
</feature>
<evidence type="ECO:0000313" key="3">
    <source>
        <dbReference type="Proteomes" id="UP000761264"/>
    </source>
</evidence>
<dbReference type="SUPFAM" id="SSF51120">
    <property type="entry name" value="beta-Roll"/>
    <property type="match status" value="1"/>
</dbReference>
<sequence length="358" mass="37557">MRTDPVTDNPNVKLAKPVDPYDSAWPAWNAQNPLILRSVGADAAADAGDGGDAGAGDGGGGDTQPGGEGADTAAGGDGGDKTALGGGGDAAKKEAAADWRAGLGDDLKPVAEKFTSPADVVKSYSELQKRLGNSVLLPGKDAKPEEIAAFHKKLGVPESPEGYKVELPKELPEELKPNEAAQESTKDFLKAMHGAGATPGVVQTALSWYYGSLQAGSEQKAANEKKATEEANAALEQEWGEDAKANDAFGVRAVKEFGGDDFAEFLETKEIDGIKVGDHPAFRRAFANIGRKMGEGRPLVEGDSEAAGTVQERIDELHALQDKDPKKYASQAVQNELRDLYGKLYGSQPIVGQEGRTL</sequence>
<evidence type="ECO:0000313" key="2">
    <source>
        <dbReference type="EMBL" id="NIA72278.1"/>
    </source>
</evidence>
<dbReference type="EMBL" id="JAAQPH010000038">
    <property type="protein sequence ID" value="NIA72278.1"/>
    <property type="molecule type" value="Genomic_DNA"/>
</dbReference>
<reference evidence="2" key="1">
    <citation type="submission" date="2020-03" db="EMBL/GenBank/DDBJ databases">
        <title>Genome of Pelagibius litoralis DSM 21314T.</title>
        <authorList>
            <person name="Wang G."/>
        </authorList>
    </citation>
    <scope>NUCLEOTIDE SEQUENCE</scope>
    <source>
        <strain evidence="2">DSM 21314</strain>
    </source>
</reference>
<evidence type="ECO:0000256" key="1">
    <source>
        <dbReference type="SAM" id="MobiDB-lite"/>
    </source>
</evidence>
<name>A0A967F3E6_9PROT</name>
<feature type="compositionally biased region" description="Polar residues" evidence="1">
    <location>
        <begin position="1"/>
        <end position="10"/>
    </location>
</feature>
<feature type="region of interest" description="Disordered" evidence="1">
    <location>
        <begin position="41"/>
        <end position="89"/>
    </location>
</feature>
<gene>
    <name evidence="2" type="ORF">HBA54_27165</name>
</gene>
<dbReference type="AlphaFoldDB" id="A0A967F3E6"/>